<dbReference type="Proteomes" id="UP000694925">
    <property type="component" value="Unplaced"/>
</dbReference>
<dbReference type="InterPro" id="IPR029058">
    <property type="entry name" value="AB_hydrolase_fold"/>
</dbReference>
<dbReference type="PANTHER" id="PTHR43142:SF1">
    <property type="entry name" value="CARBOXYLIC ESTER HYDROLASE"/>
    <property type="match status" value="1"/>
</dbReference>
<evidence type="ECO:0000256" key="4">
    <source>
        <dbReference type="ARBA" id="ARBA00023157"/>
    </source>
</evidence>
<evidence type="ECO:0000313" key="8">
    <source>
        <dbReference type="Proteomes" id="UP000694925"/>
    </source>
</evidence>
<dbReference type="AlphaFoldDB" id="A0AAJ7IYH4"/>
<organism evidence="8 9">
    <name type="scientific">Ceratina calcarata</name>
    <dbReference type="NCBI Taxonomy" id="156304"/>
    <lineage>
        <taxon>Eukaryota</taxon>
        <taxon>Metazoa</taxon>
        <taxon>Ecdysozoa</taxon>
        <taxon>Arthropoda</taxon>
        <taxon>Hexapoda</taxon>
        <taxon>Insecta</taxon>
        <taxon>Pterygota</taxon>
        <taxon>Neoptera</taxon>
        <taxon>Endopterygota</taxon>
        <taxon>Hymenoptera</taxon>
        <taxon>Apocrita</taxon>
        <taxon>Aculeata</taxon>
        <taxon>Apoidea</taxon>
        <taxon>Anthophila</taxon>
        <taxon>Apidae</taxon>
        <taxon>Ceratina</taxon>
        <taxon>Zadontomerus</taxon>
    </lineage>
</organism>
<dbReference type="PROSITE" id="PS00122">
    <property type="entry name" value="CARBOXYLESTERASE_B_1"/>
    <property type="match status" value="1"/>
</dbReference>
<keyword evidence="4" id="KW-1015">Disulfide bond</keyword>
<sequence>MTIVCVKQGVLCGVVDESVHGEPYLAFRGIPYAKPPIGSLRFKDPESPEPWIGERDASKFRDVCASFNSMTNEIEGSDDCLYLNVYRPTSDALKKCAVMVWIHGGGFITGSGNDAIYGPDYLIRKDIVLVTINYRLGVLGFLNVDHEVASGNQGLKDQVMALRWIKKNISSFGGDPDNVTIFGESAGSASVHYLTISPLAEGLFHKAIAQSGVAINPWAHVTMGSKERVYQLAAKLGEHSIEPEVVVDFLKTIDATKLVAAEREFLTPLQSHVEFGVFLPSIDDKSPNPFMPQHPSVMMQKGVQVPLIIGFNSNEGSMFMSPFRRNDTEHLATISENFEVVMPLELRARVKKHGITPKDVKRFYFGDKPVCEETRQEYANYISDALFLQGIYDVIDIQAEKATQPTYFYKFVLDIDTWMKLAFNVTLPGATHADDLGFLFYPYLVKQMNLAAPEPGTVKYQVMEYFTTMWTNFAKTGNPTPRITDLIPTKWKPIEKSNTSYLYLKIDRTLEMESSSKAADRRRFDWDKRLKHKL</sequence>
<dbReference type="InterPro" id="IPR019826">
    <property type="entry name" value="Carboxylesterase_B_AS"/>
</dbReference>
<evidence type="ECO:0000313" key="9">
    <source>
        <dbReference type="RefSeq" id="XP_017879668.1"/>
    </source>
</evidence>
<comment type="similarity">
    <text evidence="1 6">Belongs to the type-B carboxylesterase/lipase family.</text>
</comment>
<keyword evidence="8" id="KW-1185">Reference proteome</keyword>
<protein>
    <recommendedName>
        <fullName evidence="6">Carboxylic ester hydrolase</fullName>
        <ecNumber evidence="6">3.1.1.-</ecNumber>
    </recommendedName>
</protein>
<dbReference type="EC" id="3.1.1.-" evidence="6"/>
<keyword evidence="3 6" id="KW-0378">Hydrolase</keyword>
<proteinExistence type="inferred from homology"/>
<gene>
    <name evidence="9" type="primary">LOC108624704</name>
</gene>
<evidence type="ECO:0000259" key="7">
    <source>
        <dbReference type="Pfam" id="PF00135"/>
    </source>
</evidence>
<dbReference type="GO" id="GO:0052689">
    <property type="term" value="F:carboxylic ester hydrolase activity"/>
    <property type="evidence" value="ECO:0007669"/>
    <property type="project" value="UniProtKB-KW"/>
</dbReference>
<accession>A0AAJ7IYH4</accession>
<dbReference type="PROSITE" id="PS00941">
    <property type="entry name" value="CARBOXYLESTERASE_B_2"/>
    <property type="match status" value="1"/>
</dbReference>
<dbReference type="SUPFAM" id="SSF53474">
    <property type="entry name" value="alpha/beta-Hydrolases"/>
    <property type="match status" value="1"/>
</dbReference>
<keyword evidence="5" id="KW-0325">Glycoprotein</keyword>
<reference evidence="9" key="1">
    <citation type="submission" date="2025-08" db="UniProtKB">
        <authorList>
            <consortium name="RefSeq"/>
        </authorList>
    </citation>
    <scope>IDENTIFICATION</scope>
    <source>
        <tissue evidence="9">Whole body</tissue>
    </source>
</reference>
<evidence type="ECO:0000256" key="3">
    <source>
        <dbReference type="ARBA" id="ARBA00022801"/>
    </source>
</evidence>
<evidence type="ECO:0000256" key="2">
    <source>
        <dbReference type="ARBA" id="ARBA00022487"/>
    </source>
</evidence>
<dbReference type="InterPro" id="IPR002018">
    <property type="entry name" value="CarbesteraseB"/>
</dbReference>
<name>A0AAJ7IYH4_9HYME</name>
<dbReference type="GeneID" id="108624704"/>
<evidence type="ECO:0000256" key="1">
    <source>
        <dbReference type="ARBA" id="ARBA00005964"/>
    </source>
</evidence>
<dbReference type="RefSeq" id="XP_017879668.1">
    <property type="nucleotide sequence ID" value="XM_018024179.2"/>
</dbReference>
<dbReference type="Pfam" id="PF00135">
    <property type="entry name" value="COesterase"/>
    <property type="match status" value="1"/>
</dbReference>
<evidence type="ECO:0000256" key="5">
    <source>
        <dbReference type="ARBA" id="ARBA00023180"/>
    </source>
</evidence>
<dbReference type="KEGG" id="ccal:108624704"/>
<dbReference type="PANTHER" id="PTHR43142">
    <property type="entry name" value="CARBOXYLIC ESTER HYDROLASE"/>
    <property type="match status" value="1"/>
</dbReference>
<dbReference type="Gene3D" id="3.40.50.1820">
    <property type="entry name" value="alpha/beta hydrolase"/>
    <property type="match status" value="1"/>
</dbReference>
<dbReference type="InterPro" id="IPR019819">
    <property type="entry name" value="Carboxylesterase_B_CS"/>
</dbReference>
<keyword evidence="2" id="KW-0719">Serine esterase</keyword>
<evidence type="ECO:0000256" key="6">
    <source>
        <dbReference type="RuleBase" id="RU361235"/>
    </source>
</evidence>
<feature type="domain" description="Carboxylesterase type B" evidence="7">
    <location>
        <begin position="3"/>
        <end position="518"/>
    </location>
</feature>